<evidence type="ECO:0000313" key="9">
    <source>
        <dbReference type="Proteomes" id="UP000224854"/>
    </source>
</evidence>
<evidence type="ECO:0000256" key="7">
    <source>
        <dbReference type="SAM" id="Phobius"/>
    </source>
</evidence>
<dbReference type="Pfam" id="PF05346">
    <property type="entry name" value="DUF747"/>
    <property type="match status" value="1"/>
</dbReference>
<proteinExistence type="inferred from homology"/>
<keyword evidence="9" id="KW-1185">Reference proteome</keyword>
<feature type="compositionally biased region" description="Low complexity" evidence="6">
    <location>
        <begin position="118"/>
        <end position="145"/>
    </location>
</feature>
<dbReference type="InterPro" id="IPR008010">
    <property type="entry name" value="Tatp1"/>
</dbReference>
<gene>
    <name evidence="8" type="ORF">CDD82_962</name>
</gene>
<keyword evidence="5 7" id="KW-0472">Membrane</keyword>
<comment type="caution">
    <text evidence="8">The sequence shown here is derived from an EMBL/GenBank/DDBJ whole genome shotgun (WGS) entry which is preliminary data.</text>
</comment>
<feature type="region of interest" description="Disordered" evidence="6">
    <location>
        <begin position="322"/>
        <end position="371"/>
    </location>
</feature>
<evidence type="ECO:0000256" key="6">
    <source>
        <dbReference type="SAM" id="MobiDB-lite"/>
    </source>
</evidence>
<name>A0A2C5Y0A5_9HYPO</name>
<feature type="region of interest" description="Disordered" evidence="6">
    <location>
        <begin position="175"/>
        <end position="201"/>
    </location>
</feature>
<dbReference type="EMBL" id="NJEU01000126">
    <property type="protein sequence ID" value="PHH81349.1"/>
    <property type="molecule type" value="Genomic_DNA"/>
</dbReference>
<dbReference type="PANTHER" id="PTHR13317:SF4">
    <property type="entry name" value="TRANSMEMBRANE ANTERIOR POSTERIOR TRANSFORMATION PROTEIN 1 HOMOLOG"/>
    <property type="match status" value="1"/>
</dbReference>
<feature type="region of interest" description="Disordered" evidence="6">
    <location>
        <begin position="822"/>
        <end position="842"/>
    </location>
</feature>
<evidence type="ECO:0000256" key="3">
    <source>
        <dbReference type="ARBA" id="ARBA00022692"/>
    </source>
</evidence>
<keyword evidence="3 7" id="KW-0812">Transmembrane</keyword>
<feature type="compositionally biased region" description="Polar residues" evidence="6">
    <location>
        <begin position="346"/>
        <end position="368"/>
    </location>
</feature>
<dbReference type="AlphaFoldDB" id="A0A2C5Y0A5"/>
<feature type="compositionally biased region" description="Polar residues" evidence="6">
    <location>
        <begin position="324"/>
        <end position="338"/>
    </location>
</feature>
<evidence type="ECO:0000256" key="5">
    <source>
        <dbReference type="ARBA" id="ARBA00023136"/>
    </source>
</evidence>
<feature type="region of interest" description="Disordered" evidence="6">
    <location>
        <begin position="1"/>
        <end position="159"/>
    </location>
</feature>
<accession>A0A2C5Y0A5</accession>
<organism evidence="8 9">
    <name type="scientific">Ophiocordyceps australis</name>
    <dbReference type="NCBI Taxonomy" id="1399860"/>
    <lineage>
        <taxon>Eukaryota</taxon>
        <taxon>Fungi</taxon>
        <taxon>Dikarya</taxon>
        <taxon>Ascomycota</taxon>
        <taxon>Pezizomycotina</taxon>
        <taxon>Sordariomycetes</taxon>
        <taxon>Hypocreomycetidae</taxon>
        <taxon>Hypocreales</taxon>
        <taxon>Ophiocordycipitaceae</taxon>
        <taxon>Ophiocordyceps</taxon>
    </lineage>
</organism>
<dbReference type="OrthoDB" id="5376140at2759"/>
<keyword evidence="4 7" id="KW-1133">Transmembrane helix</keyword>
<protein>
    <submittedName>
        <fullName evidence="8">Uncharacterized protein</fullName>
    </submittedName>
</protein>
<dbReference type="PANTHER" id="PTHR13317">
    <property type="entry name" value="TRANSMEMBRANE ANTERIOR POSTERIOR TRANSFORMATION PROTEIN 1 HOMOLOG"/>
    <property type="match status" value="1"/>
</dbReference>
<evidence type="ECO:0000313" key="8">
    <source>
        <dbReference type="EMBL" id="PHH81349.1"/>
    </source>
</evidence>
<reference evidence="8 9" key="1">
    <citation type="submission" date="2017-06" db="EMBL/GenBank/DDBJ databases">
        <title>Ant-infecting Ophiocordyceps genomes reveal a high diversity of potential behavioral manipulation genes and a possible major role for enterotoxins.</title>
        <authorList>
            <person name="De Bekker C."/>
            <person name="Evans H.C."/>
            <person name="Brachmann A."/>
            <person name="Hughes D.P."/>
        </authorList>
    </citation>
    <scope>NUCLEOTIDE SEQUENCE [LARGE SCALE GENOMIC DNA]</scope>
    <source>
        <strain evidence="8 9">1348a</strain>
    </source>
</reference>
<evidence type="ECO:0000256" key="1">
    <source>
        <dbReference type="ARBA" id="ARBA00004141"/>
    </source>
</evidence>
<dbReference type="Proteomes" id="UP000224854">
    <property type="component" value="Unassembled WGS sequence"/>
</dbReference>
<sequence length="859" mass="94109">MAATADPISIGLSIPSAQTPTMDSVLAPTTTTTTHVNGCHGPDDGTDDDANAAGRRARNKGQSAGADSVPRLSVSEMKQLMSAPDALPMRLVDQQQQQQGARVRGGRGGHDDNGPEGARASRTASTPPTTRAAASASPLPSSPRRFSFNQAAPRPRPLNLSLNALPARRVASPAVHTGPAALSSRQCSRHSSRPPSPMPSAAIPLPPMSLPTHLQLELAAQRPSPLYIYHPQPSHVPYESSSVKLARLKNILFLPPYLERTLYFGALACLDAWLYTFTILPVRFGLALGLLTRWWCRAMRHEINSLLSTVWRGTARSWRRIRNPPSSTFTHSNLSDQDPPQPNPKSPKTSRPSTHHQAQADSIPSTEPHSPFASDLTPFHKADLLQGAVIICSSLALMSLDASRMYHFIRAQSAIKLYVIFNILEVGDRLLSALGQDILECLFSAETLSRDSDGRSRVALPLAMFVLSLIYSCLHSISLYYQVITLNVAVNSYSNALLTLLLSNQFVEIKSTVFKRFDKDNLFQLTCADIVERFQLWVMLLIIGMRNVVEVGGLSVPGAGVGVDSTLDAVTGPLHSPSILPHSFTVLPSWLMSGEVLSPFLIVVGSEMLVDTIKHAYVTKFNNIKPTFYSRTLDILCKDYYTNAFVTPSLTRRLGLAVIPLSCLFIRASVQTYYMFLSTQVSMPAPPSTQTSLTNASASPSSPAITAALSRFDALIRDSLGRATYGSSPARPWYAWSSDDLIAALTMLIVFFTAFLILLIIKLLLGMALLHYSRRRFAAMKRAEGLVQAGKLDRPCYDVPNARTGGRPEVEVGDERRRWINADASEGLPPVKHQRPREPKPDGDFQGVFRYDMVAKRIW</sequence>
<evidence type="ECO:0000256" key="4">
    <source>
        <dbReference type="ARBA" id="ARBA00022989"/>
    </source>
</evidence>
<evidence type="ECO:0000256" key="2">
    <source>
        <dbReference type="ARBA" id="ARBA00008803"/>
    </source>
</evidence>
<dbReference type="GO" id="GO:0005789">
    <property type="term" value="C:endoplasmic reticulum membrane"/>
    <property type="evidence" value="ECO:0007669"/>
    <property type="project" value="TreeGrafter"/>
</dbReference>
<feature type="transmembrane region" description="Helical" evidence="7">
    <location>
        <begin position="741"/>
        <end position="772"/>
    </location>
</feature>
<comment type="similarity">
    <text evidence="2">Belongs to the TAPT1 family.</text>
</comment>
<comment type="subcellular location">
    <subcellularLocation>
        <location evidence="1">Membrane</location>
        <topology evidence="1">Multi-pass membrane protein</topology>
    </subcellularLocation>
</comment>